<dbReference type="GO" id="GO:0005121">
    <property type="term" value="F:Toll binding"/>
    <property type="evidence" value="ECO:0007669"/>
    <property type="project" value="TreeGrafter"/>
</dbReference>
<evidence type="ECO:0000313" key="8">
    <source>
        <dbReference type="Proteomes" id="UP001381693"/>
    </source>
</evidence>
<feature type="signal peptide" evidence="5">
    <location>
        <begin position="1"/>
        <end position="19"/>
    </location>
</feature>
<dbReference type="InterPro" id="IPR032104">
    <property type="entry name" value="Spaetzle"/>
</dbReference>
<evidence type="ECO:0000256" key="2">
    <source>
        <dbReference type="ARBA" id="ARBA00023157"/>
    </source>
</evidence>
<accession>A0AAN9AG35</accession>
<comment type="caution">
    <text evidence="7">The sequence shown here is derived from an EMBL/GenBank/DDBJ whole genome shotgun (WGS) entry which is preliminary data.</text>
</comment>
<protein>
    <recommendedName>
        <fullName evidence="6">Spaetzle domain-containing protein</fullName>
    </recommendedName>
</protein>
<proteinExistence type="predicted"/>
<evidence type="ECO:0000313" key="7">
    <source>
        <dbReference type="EMBL" id="KAK7086167.1"/>
    </source>
</evidence>
<reference evidence="7 8" key="1">
    <citation type="submission" date="2023-11" db="EMBL/GenBank/DDBJ databases">
        <title>Halocaridina rubra genome assembly.</title>
        <authorList>
            <person name="Smith C."/>
        </authorList>
    </citation>
    <scope>NUCLEOTIDE SEQUENCE [LARGE SCALE GENOMIC DNA]</scope>
    <source>
        <strain evidence="7">EP-1</strain>
        <tissue evidence="7">Whole</tissue>
    </source>
</reference>
<keyword evidence="8" id="KW-1185">Reference proteome</keyword>
<dbReference type="GO" id="GO:0005615">
    <property type="term" value="C:extracellular space"/>
    <property type="evidence" value="ECO:0007669"/>
    <property type="project" value="UniProtKB-ARBA"/>
</dbReference>
<dbReference type="PANTHER" id="PTHR23199">
    <property type="entry name" value="NEUROTROPHIN 1-RELATED"/>
    <property type="match status" value="1"/>
</dbReference>
<organism evidence="7 8">
    <name type="scientific">Halocaridina rubra</name>
    <name type="common">Hawaiian red shrimp</name>
    <dbReference type="NCBI Taxonomy" id="373956"/>
    <lineage>
        <taxon>Eukaryota</taxon>
        <taxon>Metazoa</taxon>
        <taxon>Ecdysozoa</taxon>
        <taxon>Arthropoda</taxon>
        <taxon>Crustacea</taxon>
        <taxon>Multicrustacea</taxon>
        <taxon>Malacostraca</taxon>
        <taxon>Eumalacostraca</taxon>
        <taxon>Eucarida</taxon>
        <taxon>Decapoda</taxon>
        <taxon>Pleocyemata</taxon>
        <taxon>Caridea</taxon>
        <taxon>Atyoidea</taxon>
        <taxon>Atyidae</taxon>
        <taxon>Halocaridina</taxon>
    </lineage>
</organism>
<dbReference type="GO" id="GO:0045087">
    <property type="term" value="P:innate immune response"/>
    <property type="evidence" value="ECO:0007669"/>
    <property type="project" value="TreeGrafter"/>
</dbReference>
<keyword evidence="3" id="KW-0325">Glycoprotein</keyword>
<dbReference type="AlphaFoldDB" id="A0AAN9AG35"/>
<keyword evidence="1 5" id="KW-0732">Signal</keyword>
<dbReference type="GO" id="GO:0021556">
    <property type="term" value="P:central nervous system formation"/>
    <property type="evidence" value="ECO:0007669"/>
    <property type="project" value="TreeGrafter"/>
</dbReference>
<feature type="region of interest" description="Disordered" evidence="4">
    <location>
        <begin position="356"/>
        <end position="397"/>
    </location>
</feature>
<evidence type="ECO:0000256" key="1">
    <source>
        <dbReference type="ARBA" id="ARBA00022729"/>
    </source>
</evidence>
<dbReference type="Proteomes" id="UP001381693">
    <property type="component" value="Unassembled WGS sequence"/>
</dbReference>
<dbReference type="Pfam" id="PF16077">
    <property type="entry name" value="Spaetzle"/>
    <property type="match status" value="1"/>
</dbReference>
<keyword evidence="2" id="KW-1015">Disulfide bond</keyword>
<evidence type="ECO:0000256" key="5">
    <source>
        <dbReference type="SAM" id="SignalP"/>
    </source>
</evidence>
<feature type="chain" id="PRO_5042857886" description="Spaetzle domain-containing protein" evidence="5">
    <location>
        <begin position="20"/>
        <end position="493"/>
    </location>
</feature>
<dbReference type="Gene3D" id="2.10.90.10">
    <property type="entry name" value="Cystine-knot cytokines"/>
    <property type="match status" value="1"/>
</dbReference>
<dbReference type="SUPFAM" id="SSF57501">
    <property type="entry name" value="Cystine-knot cytokines"/>
    <property type="match status" value="1"/>
</dbReference>
<evidence type="ECO:0000256" key="4">
    <source>
        <dbReference type="SAM" id="MobiDB-lite"/>
    </source>
</evidence>
<evidence type="ECO:0000256" key="3">
    <source>
        <dbReference type="ARBA" id="ARBA00023180"/>
    </source>
</evidence>
<dbReference type="GO" id="GO:0008083">
    <property type="term" value="F:growth factor activity"/>
    <property type="evidence" value="ECO:0007669"/>
    <property type="project" value="TreeGrafter"/>
</dbReference>
<dbReference type="InterPro" id="IPR029034">
    <property type="entry name" value="Cystine-knot_cytokine"/>
</dbReference>
<gene>
    <name evidence="7" type="ORF">SK128_025586</name>
</gene>
<feature type="domain" description="Spaetzle" evidence="6">
    <location>
        <begin position="382"/>
        <end position="479"/>
    </location>
</feature>
<name>A0AAN9AG35_HALRR</name>
<feature type="region of interest" description="Disordered" evidence="4">
    <location>
        <begin position="136"/>
        <end position="167"/>
    </location>
</feature>
<dbReference type="PANTHER" id="PTHR23199:SF12">
    <property type="entry name" value="NEUROTROPHIN 1-RELATED"/>
    <property type="match status" value="1"/>
</dbReference>
<dbReference type="InterPro" id="IPR052444">
    <property type="entry name" value="Spz/Toll_ligand-like"/>
</dbReference>
<sequence length="493" mass="56567">MLFILFHIINTWLITSSGGASTSKTRGGNTVPTSWTPESPLRWPIYQHPWPDYPNPYRDDLLRLRDDKEAPGAFKSILRYPGSYGTRQDDFQSNDHRPKASQFPFASVEFPHIFIKPNHSLSDRVTHSYFSLGDHSKWRKKKKEGKKSSRDIKGSKVKGRHVTNVLAHPRKPKNYSAFVLGAPKYSLITPQIKNVTGTDALISESLRTGSHSPKKTKITTKSHTNYRGIKNEKTTFQDIEKRQQKNTKHLRLAKVVRTKIGKSLKLQTRLDIREHGRRSSAPHPGFFKDDTPGCALHVNRSYCFVDEKYPIEFMKKQLQQHKIMLEKLWRPYTPGAINKNPDQSLSLEIPNYTERTQWTHPKHRHAKSYKSQYGSKDPGNGYSCSSETDRRKLSQAKNTRGEWKMIVNVEGRERDNHLVQTTVLEECSGIGNSCDLLPKGLATSRCIQRHTIHNLLTWDPLIGFYVDSYSLPTACVCYVSHINLSLIKSYIED</sequence>
<evidence type="ECO:0000259" key="6">
    <source>
        <dbReference type="Pfam" id="PF16077"/>
    </source>
</evidence>
<dbReference type="EMBL" id="JAXCGZ010000323">
    <property type="protein sequence ID" value="KAK7086167.1"/>
    <property type="molecule type" value="Genomic_DNA"/>
</dbReference>